<dbReference type="Proteomes" id="UP000777438">
    <property type="component" value="Unassembled WGS sequence"/>
</dbReference>
<comment type="caution">
    <text evidence="2">The sequence shown here is derived from an EMBL/GenBank/DDBJ whole genome shotgun (WGS) entry which is preliminary data.</text>
</comment>
<accession>A0A9P8VS15</accession>
<dbReference type="EMBL" id="JAGPYM010000050">
    <property type="protein sequence ID" value="KAH6871826.1"/>
    <property type="molecule type" value="Genomic_DNA"/>
</dbReference>
<keyword evidence="3" id="KW-1185">Reference proteome</keyword>
<feature type="chain" id="PRO_5040419727" evidence="1">
    <location>
        <begin position="20"/>
        <end position="317"/>
    </location>
</feature>
<protein>
    <submittedName>
        <fullName evidence="2">Uncharacterized protein</fullName>
    </submittedName>
</protein>
<sequence>MPRVLVLWILSLLFHVASSLRQWPIQSMADLNRPAEQQAIAWFKAYTVPNTRDANGNPWAPSALPSALRALKVYQDNANIKPAAWATAVAAAWALREGIFNEPDWYRVPDSQLTNTPRCSPFPMPPQKPPVSAFPTWLFSYNLCMGTGVSINPASGTFGATRTCTGVYGKMIGPNEACRPACSHCWQNGIFGMEQTHGGTASYVAGVAEKIYRPIRGSQYTYINVLDNTLTVAGFAKGTSIHNAVMTCCVDPRTQYRRKASELSMPCADLVKMWLVRNHLVGVTLVLNDNPEMFGTSPSDKKYNPPGILVLAKYFNV</sequence>
<reference evidence="2 3" key="1">
    <citation type="journal article" date="2021" name="Nat. Commun.">
        <title>Genetic determinants of endophytism in the Arabidopsis root mycobiome.</title>
        <authorList>
            <person name="Mesny F."/>
            <person name="Miyauchi S."/>
            <person name="Thiergart T."/>
            <person name="Pickel B."/>
            <person name="Atanasova L."/>
            <person name="Karlsson M."/>
            <person name="Huettel B."/>
            <person name="Barry K.W."/>
            <person name="Haridas S."/>
            <person name="Chen C."/>
            <person name="Bauer D."/>
            <person name="Andreopoulos W."/>
            <person name="Pangilinan J."/>
            <person name="LaButti K."/>
            <person name="Riley R."/>
            <person name="Lipzen A."/>
            <person name="Clum A."/>
            <person name="Drula E."/>
            <person name="Henrissat B."/>
            <person name="Kohler A."/>
            <person name="Grigoriev I.V."/>
            <person name="Martin F.M."/>
            <person name="Hacquard S."/>
        </authorList>
    </citation>
    <scope>NUCLEOTIDE SEQUENCE [LARGE SCALE GENOMIC DNA]</scope>
    <source>
        <strain evidence="2 3">MPI-CAGE-CH-0241</strain>
    </source>
</reference>
<keyword evidence="1" id="KW-0732">Signal</keyword>
<gene>
    <name evidence="2" type="ORF">B0T10DRAFT_500215</name>
</gene>
<feature type="signal peptide" evidence="1">
    <location>
        <begin position="1"/>
        <end position="19"/>
    </location>
</feature>
<proteinExistence type="predicted"/>
<evidence type="ECO:0000256" key="1">
    <source>
        <dbReference type="SAM" id="SignalP"/>
    </source>
</evidence>
<evidence type="ECO:0000313" key="3">
    <source>
        <dbReference type="Proteomes" id="UP000777438"/>
    </source>
</evidence>
<organism evidence="2 3">
    <name type="scientific">Thelonectria olida</name>
    <dbReference type="NCBI Taxonomy" id="1576542"/>
    <lineage>
        <taxon>Eukaryota</taxon>
        <taxon>Fungi</taxon>
        <taxon>Dikarya</taxon>
        <taxon>Ascomycota</taxon>
        <taxon>Pezizomycotina</taxon>
        <taxon>Sordariomycetes</taxon>
        <taxon>Hypocreomycetidae</taxon>
        <taxon>Hypocreales</taxon>
        <taxon>Nectriaceae</taxon>
        <taxon>Thelonectria</taxon>
    </lineage>
</organism>
<name>A0A9P8VS15_9HYPO</name>
<dbReference type="OrthoDB" id="2435573at2759"/>
<evidence type="ECO:0000313" key="2">
    <source>
        <dbReference type="EMBL" id="KAH6871826.1"/>
    </source>
</evidence>
<dbReference type="AlphaFoldDB" id="A0A9P8VS15"/>